<dbReference type="InterPro" id="IPR050373">
    <property type="entry name" value="Fibrinogen_C-term_domain"/>
</dbReference>
<dbReference type="SMART" id="SM00186">
    <property type="entry name" value="FBG"/>
    <property type="match status" value="1"/>
</dbReference>
<dbReference type="SUPFAM" id="SSF56496">
    <property type="entry name" value="Fibrinogen C-terminal domain-like"/>
    <property type="match status" value="1"/>
</dbReference>
<gene>
    <name evidence="2" type="ORF">ElyMa_004002100</name>
</gene>
<comment type="caution">
    <text evidence="2">The sequence shown here is derived from an EMBL/GenBank/DDBJ whole genome shotgun (WGS) entry which is preliminary data.</text>
</comment>
<protein>
    <submittedName>
        <fullName evidence="2">Ficolin-1-like</fullName>
    </submittedName>
</protein>
<dbReference type="PANTHER" id="PTHR19143">
    <property type="entry name" value="FIBRINOGEN/TENASCIN/ANGIOPOEITIN"/>
    <property type="match status" value="1"/>
</dbReference>
<sequence length="163" mass="18830">MEGDVDFLRSWSEYKTGFGVPPGDFWLGNDAIYNLTSKHTYELRIDLTVNDQDLYANYSSFGIEAESDNYRLRLGSHSGTLGETSVAYGLSYHDGQAFSTHDRDNDQVSYNCAMRHYGAWWYRGCHSTNLNGLWRVKDTRGVSWFTGNEQHYPTRSEMKIRRV</sequence>
<reference evidence="2 3" key="1">
    <citation type="journal article" date="2021" name="Elife">
        <title>Chloroplast acquisition without the gene transfer in kleptoplastic sea slugs, Plakobranchus ocellatus.</title>
        <authorList>
            <person name="Maeda T."/>
            <person name="Takahashi S."/>
            <person name="Yoshida T."/>
            <person name="Shimamura S."/>
            <person name="Takaki Y."/>
            <person name="Nagai Y."/>
            <person name="Toyoda A."/>
            <person name="Suzuki Y."/>
            <person name="Arimoto A."/>
            <person name="Ishii H."/>
            <person name="Satoh N."/>
            <person name="Nishiyama T."/>
            <person name="Hasebe M."/>
            <person name="Maruyama T."/>
            <person name="Minagawa J."/>
            <person name="Obokata J."/>
            <person name="Shigenobu S."/>
        </authorList>
    </citation>
    <scope>NUCLEOTIDE SEQUENCE [LARGE SCALE GENOMIC DNA]</scope>
</reference>
<dbReference type="InterPro" id="IPR014716">
    <property type="entry name" value="Fibrinogen_a/b/g_C_1"/>
</dbReference>
<name>A0AAV4G0K1_9GAST</name>
<organism evidence="2 3">
    <name type="scientific">Elysia marginata</name>
    <dbReference type="NCBI Taxonomy" id="1093978"/>
    <lineage>
        <taxon>Eukaryota</taxon>
        <taxon>Metazoa</taxon>
        <taxon>Spiralia</taxon>
        <taxon>Lophotrochozoa</taxon>
        <taxon>Mollusca</taxon>
        <taxon>Gastropoda</taxon>
        <taxon>Heterobranchia</taxon>
        <taxon>Euthyneura</taxon>
        <taxon>Panpulmonata</taxon>
        <taxon>Sacoglossa</taxon>
        <taxon>Placobranchoidea</taxon>
        <taxon>Plakobranchidae</taxon>
        <taxon>Elysia</taxon>
    </lineage>
</organism>
<dbReference type="PROSITE" id="PS51406">
    <property type="entry name" value="FIBRINOGEN_C_2"/>
    <property type="match status" value="1"/>
</dbReference>
<feature type="domain" description="Fibrinogen C-terminal" evidence="1">
    <location>
        <begin position="1"/>
        <end position="163"/>
    </location>
</feature>
<proteinExistence type="predicted"/>
<dbReference type="Proteomes" id="UP000762676">
    <property type="component" value="Unassembled WGS sequence"/>
</dbReference>
<keyword evidence="3" id="KW-1185">Reference proteome</keyword>
<dbReference type="InterPro" id="IPR002181">
    <property type="entry name" value="Fibrinogen_a/b/g_C_dom"/>
</dbReference>
<accession>A0AAV4G0K1</accession>
<evidence type="ECO:0000313" key="2">
    <source>
        <dbReference type="EMBL" id="GFR78716.1"/>
    </source>
</evidence>
<dbReference type="Pfam" id="PF00147">
    <property type="entry name" value="Fibrinogen_C"/>
    <property type="match status" value="1"/>
</dbReference>
<evidence type="ECO:0000313" key="3">
    <source>
        <dbReference type="Proteomes" id="UP000762676"/>
    </source>
</evidence>
<evidence type="ECO:0000259" key="1">
    <source>
        <dbReference type="PROSITE" id="PS51406"/>
    </source>
</evidence>
<dbReference type="InterPro" id="IPR036056">
    <property type="entry name" value="Fibrinogen-like_C"/>
</dbReference>
<dbReference type="Gene3D" id="3.90.215.10">
    <property type="entry name" value="Gamma Fibrinogen, chain A, domain 1"/>
    <property type="match status" value="1"/>
</dbReference>
<dbReference type="GO" id="GO:0005615">
    <property type="term" value="C:extracellular space"/>
    <property type="evidence" value="ECO:0007669"/>
    <property type="project" value="TreeGrafter"/>
</dbReference>
<dbReference type="EMBL" id="BMAT01008139">
    <property type="protein sequence ID" value="GFR78716.1"/>
    <property type="molecule type" value="Genomic_DNA"/>
</dbReference>
<dbReference type="AlphaFoldDB" id="A0AAV4G0K1"/>